<dbReference type="InterPro" id="IPR011333">
    <property type="entry name" value="SKP1/BTB/POZ_sf"/>
</dbReference>
<dbReference type="Gene3D" id="3.30.710.10">
    <property type="entry name" value="Potassium Channel Kv1.1, Chain A"/>
    <property type="match status" value="2"/>
</dbReference>
<dbReference type="SUPFAM" id="SSF54695">
    <property type="entry name" value="POZ domain"/>
    <property type="match status" value="1"/>
</dbReference>
<feature type="domain" description="BTB" evidence="2">
    <location>
        <begin position="234"/>
        <end position="298"/>
    </location>
</feature>
<evidence type="ECO:0000256" key="1">
    <source>
        <dbReference type="SAM" id="MobiDB-lite"/>
    </source>
</evidence>
<feature type="compositionally biased region" description="Polar residues" evidence="1">
    <location>
        <begin position="197"/>
        <end position="213"/>
    </location>
</feature>
<dbReference type="STRING" id="670580.A0A1X6MK16"/>
<evidence type="ECO:0000313" key="3">
    <source>
        <dbReference type="EMBL" id="OSX56596.1"/>
    </source>
</evidence>
<dbReference type="RefSeq" id="XP_024333390.1">
    <property type="nucleotide sequence ID" value="XM_024480001.1"/>
</dbReference>
<name>A0A1X6MK16_9APHY</name>
<dbReference type="PROSITE" id="PS50097">
    <property type="entry name" value="BTB"/>
    <property type="match status" value="1"/>
</dbReference>
<dbReference type="AlphaFoldDB" id="A0A1X6MK16"/>
<sequence>MPSSPSLGLRITATSPFNKRNADIIFRSSDGVFFHLHKAILSLASPLMEMMLGMPQPLILDSSDLDDLSGLPVVPVSEGSRILDPLLRLCYPTPDPVLTDAGIIEAVFESLEKYEMEDAKERLKKTILSCASGQCLPDQMARVYAIACRLQMEDVARDAAVASCRWRTVNYVPEMDRISSGALFRFLEYRREHHQGSHPTTLQQTPDISQSSPDGGGLSLAQSFPPYILNSPSADVILHTSDGVDFRVIKAILCLASPVFADMLHLKSRDSDLRPDDLPIVNVSEDSGTIANLLQVCYPVEDPDIIDVDSAQALLDSALKYEIIIAIRFAKAKWKEALTSDPFRAYFIARSKGWVDEARAAARKAAILASDYWLPEMEEISANAYRELLDYRWTCQQIVYSRVHLDDARRHMSDAPRHWSCLTYGDPKQRECNIIRLLLSINRRLPDAVAGADADVLVATLMWKMICDGAGRHSVEHSIWDAEGLLKDLQDAVQQITARRCQATIPELALRAPP</sequence>
<gene>
    <name evidence="3" type="ORF">POSPLADRAFT_1050516</name>
</gene>
<dbReference type="InterPro" id="IPR000210">
    <property type="entry name" value="BTB/POZ_dom"/>
</dbReference>
<accession>A0A1X6MK16</accession>
<feature type="region of interest" description="Disordered" evidence="1">
    <location>
        <begin position="195"/>
        <end position="216"/>
    </location>
</feature>
<dbReference type="CDD" id="cd18186">
    <property type="entry name" value="BTB_POZ_ZBTB_KLHL-like"/>
    <property type="match status" value="1"/>
</dbReference>
<dbReference type="Proteomes" id="UP000194127">
    <property type="component" value="Unassembled WGS sequence"/>
</dbReference>
<dbReference type="GeneID" id="36324951"/>
<keyword evidence="4" id="KW-1185">Reference proteome</keyword>
<evidence type="ECO:0000313" key="4">
    <source>
        <dbReference type="Proteomes" id="UP000194127"/>
    </source>
</evidence>
<dbReference type="OrthoDB" id="3357985at2759"/>
<dbReference type="EMBL" id="KZ110612">
    <property type="protein sequence ID" value="OSX56596.1"/>
    <property type="molecule type" value="Genomic_DNA"/>
</dbReference>
<protein>
    <recommendedName>
        <fullName evidence="2">BTB domain-containing protein</fullName>
    </recommendedName>
</protein>
<organism evidence="3 4">
    <name type="scientific">Postia placenta MAD-698-R-SB12</name>
    <dbReference type="NCBI Taxonomy" id="670580"/>
    <lineage>
        <taxon>Eukaryota</taxon>
        <taxon>Fungi</taxon>
        <taxon>Dikarya</taxon>
        <taxon>Basidiomycota</taxon>
        <taxon>Agaricomycotina</taxon>
        <taxon>Agaricomycetes</taxon>
        <taxon>Polyporales</taxon>
        <taxon>Adustoporiaceae</taxon>
        <taxon>Rhodonia</taxon>
    </lineage>
</organism>
<reference evidence="3 4" key="1">
    <citation type="submission" date="2017-04" db="EMBL/GenBank/DDBJ databases">
        <title>Genome Sequence of the Model Brown-Rot Fungus Postia placenta SB12.</title>
        <authorList>
            <consortium name="DOE Joint Genome Institute"/>
            <person name="Gaskell J."/>
            <person name="Kersten P."/>
            <person name="Larrondo L.F."/>
            <person name="Canessa P."/>
            <person name="Martinez D."/>
            <person name="Hibbett D."/>
            <person name="Schmoll M."/>
            <person name="Kubicek C.P."/>
            <person name="Martinez A.T."/>
            <person name="Yadav J."/>
            <person name="Master E."/>
            <person name="Magnuson J.K."/>
            <person name="James T."/>
            <person name="Yaver D."/>
            <person name="Berka R."/>
            <person name="Labutti K."/>
            <person name="Lipzen A."/>
            <person name="Aerts A."/>
            <person name="Barry K."/>
            <person name="Henrissat B."/>
            <person name="Blanchette R."/>
            <person name="Grigoriev I."/>
            <person name="Cullen D."/>
        </authorList>
    </citation>
    <scope>NUCLEOTIDE SEQUENCE [LARGE SCALE GENOMIC DNA]</scope>
    <source>
        <strain evidence="3 4">MAD-698-R-SB12</strain>
    </source>
</reference>
<evidence type="ECO:0000259" key="2">
    <source>
        <dbReference type="PROSITE" id="PS50097"/>
    </source>
</evidence>
<proteinExistence type="predicted"/>
<dbReference type="Pfam" id="PF00651">
    <property type="entry name" value="BTB"/>
    <property type="match status" value="2"/>
</dbReference>
<dbReference type="SMART" id="SM00225">
    <property type="entry name" value="BTB"/>
    <property type="match status" value="2"/>
</dbReference>